<dbReference type="GO" id="GO:0003729">
    <property type="term" value="F:mRNA binding"/>
    <property type="evidence" value="ECO:0007669"/>
    <property type="project" value="InterPro"/>
</dbReference>
<keyword evidence="1 5" id="KW-0479">Metal-binding</keyword>
<keyword evidence="2" id="KW-0677">Repeat</keyword>
<dbReference type="SMART" id="SM00356">
    <property type="entry name" value="ZnF_C3H1"/>
    <property type="match status" value="3"/>
</dbReference>
<dbReference type="RefSeq" id="XP_067924936.1">
    <property type="nucleotide sequence ID" value="XM_068063089.1"/>
</dbReference>
<keyword evidence="9" id="KW-1185">Reference proteome</keyword>
<accession>A0A2C6KSB9</accession>
<feature type="domain" description="C3H1-type" evidence="7">
    <location>
        <begin position="105"/>
        <end position="132"/>
    </location>
</feature>
<dbReference type="GeneID" id="94426300"/>
<dbReference type="InterPro" id="IPR045877">
    <property type="entry name" value="ZFP36-like"/>
</dbReference>
<feature type="zinc finger region" description="C3H1-type" evidence="5">
    <location>
        <begin position="142"/>
        <end position="172"/>
    </location>
</feature>
<sequence length="629" mass="68387">MSIATSTTPRLTPRAQLSRTGGTDGKLHLQEDKSRRGAKGQSSSSSTPGRGYGPVRQASQPGSAIVASQMFKTKLCIDNQTKGCSRGADCPYAHSVDEMRSLPDLRKTKMCSLVLAGKGCKNKACRFAHSEDELRYTCNFSEFKTRICRFAQEQGGRGCLYGLRCPYAHSPSELRRLESPTTPPTEILFQEKKNQVTFLAKPSLNLTPSRHPEAPGDTTPVKDTKNQLQGRHGCRPISRSKRQDSSPWPSIAGSVTEPSRVISEKALNEHITLFGRQGDACRAGSFVSPRKLCSFEEGSPPTLAESERTICRLPGPLHKVHRAVTGQKIEEQEQCFFGLTGISTGTDVDMLREGAAAVNRVPVGPIAKNSVLPSLMGGEAVPVPVSPSGGSLASERSGNFVPPLMGEAGRTSYARTLAPRENPCVLSGASHSTHDSLSAKHSSWRTSSTHLSGFHEESFFPVAAPPPSDHRALAATTLLSAPPGFEHVRAETPDTPRDQEHEQLLLHLQRRLLLQWGKEECNSIWPGKLSAAEENSSPLTPRTQAVIQSLLPIDLLLADSDTPHCNNPEEKETGTLQGGKVDSIRKDERHLLGARSLFSGALAEMRAQTEPHHTETVRDQSVWPETVHQ</sequence>
<dbReference type="EMBL" id="MIGC01001229">
    <property type="protein sequence ID" value="PHJ23260.1"/>
    <property type="molecule type" value="Genomic_DNA"/>
</dbReference>
<gene>
    <name evidence="8" type="ORF">CSUI_002890</name>
</gene>
<feature type="region of interest" description="Disordered" evidence="6">
    <location>
        <begin position="1"/>
        <end position="59"/>
    </location>
</feature>
<feature type="domain" description="C3H1-type" evidence="7">
    <location>
        <begin position="142"/>
        <end position="172"/>
    </location>
</feature>
<feature type="compositionally biased region" description="Basic and acidic residues" evidence="6">
    <location>
        <begin position="210"/>
        <end position="225"/>
    </location>
</feature>
<dbReference type="PANTHER" id="PTHR12547">
    <property type="entry name" value="CCCH ZINC FINGER/TIS11-RELATED"/>
    <property type="match status" value="1"/>
</dbReference>
<dbReference type="PROSITE" id="PS50103">
    <property type="entry name" value="ZF_C3H1"/>
    <property type="match status" value="3"/>
</dbReference>
<feature type="region of interest" description="Disordered" evidence="6">
    <location>
        <begin position="204"/>
        <end position="257"/>
    </location>
</feature>
<dbReference type="InterPro" id="IPR000571">
    <property type="entry name" value="Znf_CCCH"/>
</dbReference>
<feature type="domain" description="C3H1-type" evidence="7">
    <location>
        <begin position="70"/>
        <end position="97"/>
    </location>
</feature>
<dbReference type="Gene3D" id="3.30.1370.210">
    <property type="match status" value="1"/>
</dbReference>
<dbReference type="AlphaFoldDB" id="A0A2C6KSB9"/>
<protein>
    <submittedName>
        <fullName evidence="8">Zinc finger (Ccch type) motif-containing protein</fullName>
    </submittedName>
</protein>
<keyword evidence="4 5" id="KW-0862">Zinc</keyword>
<feature type="zinc finger region" description="C3H1-type" evidence="5">
    <location>
        <begin position="70"/>
        <end position="97"/>
    </location>
</feature>
<feature type="compositionally biased region" description="Basic and acidic residues" evidence="6">
    <location>
        <begin position="25"/>
        <end position="35"/>
    </location>
</feature>
<evidence type="ECO:0000256" key="6">
    <source>
        <dbReference type="SAM" id="MobiDB-lite"/>
    </source>
</evidence>
<feature type="zinc finger region" description="C3H1-type" evidence="5">
    <location>
        <begin position="105"/>
        <end position="132"/>
    </location>
</feature>
<dbReference type="SUPFAM" id="SSF90229">
    <property type="entry name" value="CCCH zinc finger"/>
    <property type="match status" value="2"/>
</dbReference>
<dbReference type="InterPro" id="IPR036855">
    <property type="entry name" value="Znf_CCCH_sf"/>
</dbReference>
<organism evidence="8 9">
    <name type="scientific">Cystoisospora suis</name>
    <dbReference type="NCBI Taxonomy" id="483139"/>
    <lineage>
        <taxon>Eukaryota</taxon>
        <taxon>Sar</taxon>
        <taxon>Alveolata</taxon>
        <taxon>Apicomplexa</taxon>
        <taxon>Conoidasida</taxon>
        <taxon>Coccidia</taxon>
        <taxon>Eucoccidiorida</taxon>
        <taxon>Eimeriorina</taxon>
        <taxon>Sarcocystidae</taxon>
        <taxon>Cystoisospora</taxon>
    </lineage>
</organism>
<reference evidence="8 9" key="1">
    <citation type="journal article" date="2017" name="Int. J. Parasitol.">
        <title>The genome of the protozoan parasite Cystoisospora suis and a reverse vaccinology approach to identify vaccine candidates.</title>
        <authorList>
            <person name="Palmieri N."/>
            <person name="Shrestha A."/>
            <person name="Ruttkowski B."/>
            <person name="Beck T."/>
            <person name="Vogl C."/>
            <person name="Tomley F."/>
            <person name="Blake D.P."/>
            <person name="Joachim A."/>
        </authorList>
    </citation>
    <scope>NUCLEOTIDE SEQUENCE [LARGE SCALE GENOMIC DNA]</scope>
    <source>
        <strain evidence="8 9">Wien I</strain>
    </source>
</reference>
<dbReference type="VEuPathDB" id="ToxoDB:CSUI_002890"/>
<evidence type="ECO:0000256" key="2">
    <source>
        <dbReference type="ARBA" id="ARBA00022737"/>
    </source>
</evidence>
<evidence type="ECO:0000256" key="5">
    <source>
        <dbReference type="PROSITE-ProRule" id="PRU00723"/>
    </source>
</evidence>
<evidence type="ECO:0000256" key="4">
    <source>
        <dbReference type="ARBA" id="ARBA00022833"/>
    </source>
</evidence>
<dbReference type="Proteomes" id="UP000221165">
    <property type="component" value="Unassembled WGS sequence"/>
</dbReference>
<evidence type="ECO:0000313" key="9">
    <source>
        <dbReference type="Proteomes" id="UP000221165"/>
    </source>
</evidence>
<proteinExistence type="predicted"/>
<feature type="compositionally biased region" description="Basic and acidic residues" evidence="6">
    <location>
        <begin position="607"/>
        <end position="618"/>
    </location>
</feature>
<feature type="region of interest" description="Disordered" evidence="6">
    <location>
        <begin position="563"/>
        <end position="582"/>
    </location>
</feature>
<dbReference type="GO" id="GO:0008270">
    <property type="term" value="F:zinc ion binding"/>
    <property type="evidence" value="ECO:0007669"/>
    <property type="project" value="UniProtKB-KW"/>
</dbReference>
<keyword evidence="3 5" id="KW-0863">Zinc-finger</keyword>
<name>A0A2C6KSB9_9APIC</name>
<dbReference type="OrthoDB" id="410307at2759"/>
<evidence type="ECO:0000256" key="1">
    <source>
        <dbReference type="ARBA" id="ARBA00022723"/>
    </source>
</evidence>
<dbReference type="Gene3D" id="4.10.1000.10">
    <property type="entry name" value="Zinc finger, CCCH-type"/>
    <property type="match status" value="1"/>
</dbReference>
<evidence type="ECO:0000313" key="8">
    <source>
        <dbReference type="EMBL" id="PHJ23260.1"/>
    </source>
</evidence>
<evidence type="ECO:0000259" key="7">
    <source>
        <dbReference type="PROSITE" id="PS50103"/>
    </source>
</evidence>
<feature type="compositionally biased region" description="Polar residues" evidence="6">
    <location>
        <begin position="1"/>
        <end position="21"/>
    </location>
</feature>
<dbReference type="PANTHER" id="PTHR12547:SF18">
    <property type="entry name" value="PROTEIN TIS11"/>
    <property type="match status" value="1"/>
</dbReference>
<feature type="region of interest" description="Disordered" evidence="6">
    <location>
        <begin position="606"/>
        <end position="629"/>
    </location>
</feature>
<comment type="caution">
    <text evidence="8">The sequence shown here is derived from an EMBL/GenBank/DDBJ whole genome shotgun (WGS) entry which is preliminary data.</text>
</comment>
<evidence type="ECO:0000256" key="3">
    <source>
        <dbReference type="ARBA" id="ARBA00022771"/>
    </source>
</evidence>